<dbReference type="Gene3D" id="3.40.50.300">
    <property type="entry name" value="P-loop containing nucleotide triphosphate hydrolases"/>
    <property type="match status" value="1"/>
</dbReference>
<feature type="compositionally biased region" description="Basic and acidic residues" evidence="7">
    <location>
        <begin position="24"/>
        <end position="33"/>
    </location>
</feature>
<evidence type="ECO:0000256" key="2">
    <source>
        <dbReference type="ARBA" id="ARBA00022490"/>
    </source>
</evidence>
<dbReference type="InterPro" id="IPR007111">
    <property type="entry name" value="NACHT_NTPase"/>
</dbReference>
<feature type="region of interest" description="Disordered" evidence="7">
    <location>
        <begin position="1"/>
        <end position="39"/>
    </location>
</feature>
<evidence type="ECO:0000256" key="5">
    <source>
        <dbReference type="ARBA" id="ARBA00022741"/>
    </source>
</evidence>
<dbReference type="FunFam" id="3.40.50.300:FF:001524">
    <property type="entry name" value="Si:dkey-126g1.7"/>
    <property type="match status" value="1"/>
</dbReference>
<dbReference type="InterPro" id="IPR032675">
    <property type="entry name" value="LRR_dom_sf"/>
</dbReference>
<dbReference type="InterPro" id="IPR027417">
    <property type="entry name" value="P-loop_NTPase"/>
</dbReference>
<dbReference type="SMART" id="SM00368">
    <property type="entry name" value="LRR_RI"/>
    <property type="match status" value="2"/>
</dbReference>
<dbReference type="InterPro" id="IPR001611">
    <property type="entry name" value="Leu-rich_rpt"/>
</dbReference>
<keyword evidence="3" id="KW-0433">Leucine-rich repeat</keyword>
<protein>
    <recommendedName>
        <fullName evidence="8">NACHT domain-containing protein</fullName>
    </recommendedName>
</protein>
<dbReference type="GO" id="GO:0005737">
    <property type="term" value="C:cytoplasm"/>
    <property type="evidence" value="ECO:0007669"/>
    <property type="project" value="UniProtKB-SubCell"/>
</dbReference>
<reference evidence="9" key="3">
    <citation type="submission" date="2025-09" db="UniProtKB">
        <authorList>
            <consortium name="Ensembl"/>
        </authorList>
    </citation>
    <scope>IDENTIFICATION</scope>
</reference>
<dbReference type="Pfam" id="PF05729">
    <property type="entry name" value="NACHT"/>
    <property type="match status" value="1"/>
</dbReference>
<dbReference type="Ensembl" id="ENSOMYT00000142582.1">
    <property type="protein sequence ID" value="ENSOMYP00000116681.1"/>
    <property type="gene ID" value="ENSOMYG00000072327.1"/>
</dbReference>
<dbReference type="SUPFAM" id="SSF52047">
    <property type="entry name" value="RNI-like"/>
    <property type="match status" value="1"/>
</dbReference>
<dbReference type="Pfam" id="PF13516">
    <property type="entry name" value="LRR_6"/>
    <property type="match status" value="1"/>
</dbReference>
<feature type="region of interest" description="Disordered" evidence="7">
    <location>
        <begin position="82"/>
        <end position="102"/>
    </location>
</feature>
<dbReference type="InterPro" id="IPR041267">
    <property type="entry name" value="NLRP_HD2"/>
</dbReference>
<dbReference type="Proteomes" id="UP000694395">
    <property type="component" value="Chromosome 12"/>
</dbReference>
<dbReference type="GeneTree" id="ENSGT01150000286904"/>
<proteinExistence type="predicted"/>
<reference evidence="9" key="1">
    <citation type="submission" date="2020-07" db="EMBL/GenBank/DDBJ databases">
        <title>A long reads based de novo assembly of the rainbow trout Arlee double haploid line genome.</title>
        <authorList>
            <person name="Gao G."/>
            <person name="Palti Y."/>
        </authorList>
    </citation>
    <scope>NUCLEOTIDE SEQUENCE [LARGE SCALE GENOMIC DNA]</scope>
</reference>
<evidence type="ECO:0000256" key="1">
    <source>
        <dbReference type="ARBA" id="ARBA00004496"/>
    </source>
</evidence>
<dbReference type="Pfam" id="PF17779">
    <property type="entry name" value="WHD_NOD2"/>
    <property type="match status" value="1"/>
</dbReference>
<evidence type="ECO:0000256" key="6">
    <source>
        <dbReference type="ARBA" id="ARBA00022840"/>
    </source>
</evidence>
<dbReference type="InterPro" id="IPR041075">
    <property type="entry name" value="NOD1/2_WH"/>
</dbReference>
<evidence type="ECO:0000313" key="10">
    <source>
        <dbReference type="Proteomes" id="UP000694395"/>
    </source>
</evidence>
<evidence type="ECO:0000313" key="9">
    <source>
        <dbReference type="Ensembl" id="ENSOMYP00000116681.1"/>
    </source>
</evidence>
<keyword evidence="2" id="KW-0963">Cytoplasm</keyword>
<evidence type="ECO:0000259" key="8">
    <source>
        <dbReference type="PROSITE" id="PS50837"/>
    </source>
</evidence>
<feature type="domain" description="NACHT" evidence="8">
    <location>
        <begin position="221"/>
        <end position="355"/>
    </location>
</feature>
<dbReference type="AlphaFoldDB" id="A0A8K9UYW2"/>
<dbReference type="PROSITE" id="PS50837">
    <property type="entry name" value="NACHT"/>
    <property type="match status" value="1"/>
</dbReference>
<dbReference type="SUPFAM" id="SSF52540">
    <property type="entry name" value="P-loop containing nucleoside triphosphate hydrolases"/>
    <property type="match status" value="1"/>
</dbReference>
<dbReference type="InterPro" id="IPR029495">
    <property type="entry name" value="NACHT-assoc"/>
</dbReference>
<organism evidence="9 10">
    <name type="scientific">Oncorhynchus mykiss</name>
    <name type="common">Rainbow trout</name>
    <name type="synonym">Salmo gairdneri</name>
    <dbReference type="NCBI Taxonomy" id="8022"/>
    <lineage>
        <taxon>Eukaryota</taxon>
        <taxon>Metazoa</taxon>
        <taxon>Chordata</taxon>
        <taxon>Craniata</taxon>
        <taxon>Vertebrata</taxon>
        <taxon>Euteleostomi</taxon>
        <taxon>Actinopterygii</taxon>
        <taxon>Neopterygii</taxon>
        <taxon>Teleostei</taxon>
        <taxon>Protacanthopterygii</taxon>
        <taxon>Salmoniformes</taxon>
        <taxon>Salmonidae</taxon>
        <taxon>Salmoninae</taxon>
        <taxon>Oncorhynchus</taxon>
    </lineage>
</organism>
<keyword evidence="4" id="KW-0677">Repeat</keyword>
<name>A0A8K9UYW2_ONCMY</name>
<dbReference type="InterPro" id="IPR051261">
    <property type="entry name" value="NLR"/>
</dbReference>
<keyword evidence="5" id="KW-0547">Nucleotide-binding</keyword>
<dbReference type="Pfam" id="PF17776">
    <property type="entry name" value="NLRC4_HD2"/>
    <property type="match status" value="1"/>
</dbReference>
<dbReference type="Gene3D" id="1.10.533.10">
    <property type="entry name" value="Death Domain, Fas"/>
    <property type="match status" value="1"/>
</dbReference>
<evidence type="ECO:0000256" key="7">
    <source>
        <dbReference type="SAM" id="MobiDB-lite"/>
    </source>
</evidence>
<evidence type="ECO:0000256" key="3">
    <source>
        <dbReference type="ARBA" id="ARBA00022614"/>
    </source>
</evidence>
<dbReference type="PROSITE" id="PS51450">
    <property type="entry name" value="LRR"/>
    <property type="match status" value="1"/>
</dbReference>
<reference evidence="9" key="2">
    <citation type="submission" date="2025-08" db="UniProtKB">
        <authorList>
            <consortium name="Ensembl"/>
        </authorList>
    </citation>
    <scope>IDENTIFICATION</scope>
</reference>
<dbReference type="Pfam" id="PF14484">
    <property type="entry name" value="FISNA"/>
    <property type="match status" value="1"/>
</dbReference>
<dbReference type="InterPro" id="IPR011029">
    <property type="entry name" value="DEATH-like_dom_sf"/>
</dbReference>
<dbReference type="GO" id="GO:0005524">
    <property type="term" value="F:ATP binding"/>
    <property type="evidence" value="ECO:0007669"/>
    <property type="project" value="UniProtKB-KW"/>
</dbReference>
<comment type="subcellular location">
    <subcellularLocation>
        <location evidence="1">Cytoplasm</location>
    </subcellularLocation>
</comment>
<dbReference type="SMART" id="SM01288">
    <property type="entry name" value="FISNA"/>
    <property type="match status" value="1"/>
</dbReference>
<keyword evidence="10" id="KW-1185">Reference proteome</keyword>
<accession>A0A8K9UYW2</accession>
<dbReference type="Gene3D" id="3.80.10.10">
    <property type="entry name" value="Ribonuclease Inhibitor"/>
    <property type="match status" value="1"/>
</dbReference>
<evidence type="ECO:0000256" key="4">
    <source>
        <dbReference type="ARBA" id="ARBA00022737"/>
    </source>
</evidence>
<dbReference type="PANTHER" id="PTHR24106">
    <property type="entry name" value="NACHT, LRR AND CARD DOMAINS-CONTAINING"/>
    <property type="match status" value="1"/>
</dbReference>
<sequence length="800" mass="91206">MKSDKSMGLPILFREGDFSTEQRNQQERSESEILSRQSSQSHQTDLASIFSLLEEKIMTFVKIELKMFKRILSPELPEGLESQKQDKDLVDAEDEQQESSAREGALKITLHVLRKMNQKELADTLEKYSDELAVICQRELKSNLKKKFQCVFEGIAKQGNPTLLNKIYTELYITEGGTGEVNNEHELRQIETTSRKQARPETAIKCNDIFKPLTGQDKLIRTVLTKGVAGIGKTVSVQKFILDWAEGKANQDVQFVFSFPFRELNLMKEDKHTFIELLNHFSMETKQSRISNYDKYKVLFIFDGLDECRLPLDFQKNKICWDVTESTSVDVLLTNLIKGNLLPSALLWITTRPAAANKIPSGCVDQVTEVQGFNDPQKEEYFRKRFSDEDLANRIISHIKTSRSLHIMCHIPVFCWISAIVLDHMLKHKREEMPKTLTEMYTHLVVFHTKQNNEKYLGKEETGPHWNKKSILSLGKLAFQQLVNGNLIFYEEDLKEAGIDVNEASVYSGLCTQLFKEECGLYQNKVYCFVHLSIQEFLAAVYVFLSFINNKENLLAKPPKSSNVFSLFRDKPEVTVFKSAVDKALQSETGNMDLFLRFLLGLSLESNQKHLQGLLTKTRSSSQTHEETVKYMKKKIRENPSPERCINLFHCLNELNDHSLVEEIQRYLRSGRLSEHNLSPAQWSALVFVLLTSEKELDVFDLKKYSRSEEGLLRLLPVVKASRAAVLSGCGVTEEGCASLVSVLESNPSHLRELDLSNNDLKDSGVKLLSAGLGNPHCKLETLRSVLSDMKALYVCSSPI</sequence>
<keyword evidence="6" id="KW-0067">ATP-binding</keyword>